<dbReference type="Pfam" id="PF03602">
    <property type="entry name" value="Cons_hypoth95"/>
    <property type="match status" value="1"/>
</dbReference>
<dbReference type="AlphaFoldDB" id="A0A919X8B9"/>
<name>A0A919X8B9_9BACI</name>
<comment type="caution">
    <text evidence="3">The sequence shown here is derived from an EMBL/GenBank/DDBJ whole genome shotgun (WGS) entry which is preliminary data.</text>
</comment>
<dbReference type="CDD" id="cd02440">
    <property type="entry name" value="AdoMet_MTases"/>
    <property type="match status" value="1"/>
</dbReference>
<dbReference type="GO" id="GO:0031167">
    <property type="term" value="P:rRNA methylation"/>
    <property type="evidence" value="ECO:0007669"/>
    <property type="project" value="InterPro"/>
</dbReference>
<dbReference type="GO" id="GO:0003676">
    <property type="term" value="F:nucleic acid binding"/>
    <property type="evidence" value="ECO:0007669"/>
    <property type="project" value="InterPro"/>
</dbReference>
<accession>A0A919X8B9</accession>
<dbReference type="SUPFAM" id="SSF53335">
    <property type="entry name" value="S-adenosyl-L-methionine-dependent methyltransferases"/>
    <property type="match status" value="1"/>
</dbReference>
<dbReference type="PANTHER" id="PTHR43542">
    <property type="entry name" value="METHYLTRANSFERASE"/>
    <property type="match status" value="1"/>
</dbReference>
<dbReference type="PIRSF" id="PIRSF004553">
    <property type="entry name" value="CHP00095"/>
    <property type="match status" value="1"/>
</dbReference>
<dbReference type="InterPro" id="IPR004398">
    <property type="entry name" value="RNA_MeTrfase_RsmD"/>
</dbReference>
<dbReference type="NCBIfam" id="TIGR00095">
    <property type="entry name" value="16S rRNA (guanine(966)-N(2))-methyltransferase RsmD"/>
    <property type="match status" value="1"/>
</dbReference>
<sequence>MRVIAGIHKGRQLKAVPGKDTRPTTDKVKEAVFQILGPFFQGGSCLDLFAGSGSLGIEALSRGMETCVFVDKHPKAIQTVRENVSMLKLNDHVEIFRAEAYRALSAAGKRGLSFDLIFLDPPYNKVDYLELIESIEKEQLLRSGGVIYCEHDANDILPETLPGFSMKKHTNYGGTIAITIFQKEN</sequence>
<dbReference type="EMBL" id="BORP01000001">
    <property type="protein sequence ID" value="GIO26045.1"/>
    <property type="molecule type" value="Genomic_DNA"/>
</dbReference>
<dbReference type="PROSITE" id="PS00092">
    <property type="entry name" value="N6_MTASE"/>
    <property type="match status" value="1"/>
</dbReference>
<dbReference type="Proteomes" id="UP000676917">
    <property type="component" value="Unassembled WGS sequence"/>
</dbReference>
<keyword evidence="1 3" id="KW-0489">Methyltransferase</keyword>
<dbReference type="Gene3D" id="3.40.50.150">
    <property type="entry name" value="Vaccinia Virus protein VP39"/>
    <property type="match status" value="1"/>
</dbReference>
<evidence type="ECO:0000256" key="1">
    <source>
        <dbReference type="ARBA" id="ARBA00022603"/>
    </source>
</evidence>
<dbReference type="PANTHER" id="PTHR43542:SF1">
    <property type="entry name" value="METHYLTRANSFERASE"/>
    <property type="match status" value="1"/>
</dbReference>
<keyword evidence="4" id="KW-1185">Reference proteome</keyword>
<gene>
    <name evidence="3" type="ORF">J43TS3_06560</name>
</gene>
<dbReference type="InterPro" id="IPR002052">
    <property type="entry name" value="DNA_methylase_N6_adenine_CS"/>
</dbReference>
<protein>
    <submittedName>
        <fullName evidence="3">rRNA methyltransferase</fullName>
    </submittedName>
</protein>
<organism evidence="3 4">
    <name type="scientific">Ornithinibacillus bavariensis</name>
    <dbReference type="NCBI Taxonomy" id="545502"/>
    <lineage>
        <taxon>Bacteria</taxon>
        <taxon>Bacillati</taxon>
        <taxon>Bacillota</taxon>
        <taxon>Bacilli</taxon>
        <taxon>Bacillales</taxon>
        <taxon>Bacillaceae</taxon>
        <taxon>Ornithinibacillus</taxon>
    </lineage>
</organism>
<dbReference type="InterPro" id="IPR029063">
    <property type="entry name" value="SAM-dependent_MTases_sf"/>
</dbReference>
<reference evidence="3" key="1">
    <citation type="submission" date="2021-03" db="EMBL/GenBank/DDBJ databases">
        <title>Antimicrobial resistance genes in bacteria isolated from Japanese honey, and their potential for conferring macrolide and lincosamide resistance in the American foulbrood pathogen Paenibacillus larvae.</title>
        <authorList>
            <person name="Okamoto M."/>
            <person name="Kumagai M."/>
            <person name="Kanamori H."/>
            <person name="Takamatsu D."/>
        </authorList>
    </citation>
    <scope>NUCLEOTIDE SEQUENCE</scope>
    <source>
        <strain evidence="3">J43TS3</strain>
    </source>
</reference>
<evidence type="ECO:0000256" key="2">
    <source>
        <dbReference type="ARBA" id="ARBA00022679"/>
    </source>
</evidence>
<dbReference type="GO" id="GO:0008168">
    <property type="term" value="F:methyltransferase activity"/>
    <property type="evidence" value="ECO:0007669"/>
    <property type="project" value="UniProtKB-KW"/>
</dbReference>
<evidence type="ECO:0000313" key="3">
    <source>
        <dbReference type="EMBL" id="GIO26045.1"/>
    </source>
</evidence>
<proteinExistence type="predicted"/>
<keyword evidence="2" id="KW-0808">Transferase</keyword>
<dbReference type="RefSeq" id="WP_212919538.1">
    <property type="nucleotide sequence ID" value="NZ_BORP01000001.1"/>
</dbReference>
<evidence type="ECO:0000313" key="4">
    <source>
        <dbReference type="Proteomes" id="UP000676917"/>
    </source>
</evidence>